<protein>
    <recommendedName>
        <fullName evidence="3">DUF2922 domain-containing protein</fullName>
    </recommendedName>
</protein>
<dbReference type="AlphaFoldDB" id="E4KN82"/>
<name>E4KN82_9LACT</name>
<dbReference type="InterPro" id="IPR021321">
    <property type="entry name" value="DUF2922"/>
</dbReference>
<dbReference type="EMBL" id="AENN01000006">
    <property type="protein sequence ID" value="EFR31812.1"/>
    <property type="molecule type" value="Genomic_DNA"/>
</dbReference>
<dbReference type="STRING" id="908337.HMPREF9257_0059"/>
<evidence type="ECO:0000313" key="2">
    <source>
        <dbReference type="Proteomes" id="UP000005990"/>
    </source>
</evidence>
<dbReference type="Pfam" id="PF11148">
    <property type="entry name" value="DUF2922"/>
    <property type="match status" value="1"/>
</dbReference>
<accession>E4KN82</accession>
<reference evidence="1 2" key="1">
    <citation type="submission" date="2010-10" db="EMBL/GenBank/DDBJ databases">
        <authorList>
            <person name="Durkin A.S."/>
            <person name="Madupu R."/>
            <person name="Torralba M."/>
            <person name="Gillis M."/>
            <person name="Methe B."/>
            <person name="Sutton G."/>
            <person name="Nelson K.E."/>
        </authorList>
    </citation>
    <scope>NUCLEOTIDE SEQUENCE [LARGE SCALE GENOMIC DNA]</scope>
    <source>
        <strain evidence="1 2">ACS-139-V-Col8</strain>
    </source>
</reference>
<keyword evidence="2" id="KW-1185">Reference proteome</keyword>
<evidence type="ECO:0000313" key="1">
    <source>
        <dbReference type="EMBL" id="EFR31812.1"/>
    </source>
</evidence>
<dbReference type="RefSeq" id="WP_006417944.1">
    <property type="nucleotide sequence ID" value="NZ_AENN01000006.1"/>
</dbReference>
<proteinExistence type="predicted"/>
<gene>
    <name evidence="1" type="ORF">HMPREF9257_0059</name>
</gene>
<dbReference type="eggNOG" id="ENOG5033A2M">
    <property type="taxonomic scope" value="Bacteria"/>
</dbReference>
<comment type="caution">
    <text evidence="1">The sequence shown here is derived from an EMBL/GenBank/DDBJ whole genome shotgun (WGS) entry which is preliminary data.</text>
</comment>
<sequence>METVRTLALNFKSAEGKNKAVRLNNPQDQVSADQAKTAMDAIRDTDIFKDDAGDLYAASVNAEMIVKTTEEVYKAEA</sequence>
<dbReference type="Proteomes" id="UP000005990">
    <property type="component" value="Unassembled WGS sequence"/>
</dbReference>
<dbReference type="OrthoDB" id="2454247at2"/>
<evidence type="ECO:0008006" key="3">
    <source>
        <dbReference type="Google" id="ProtNLM"/>
    </source>
</evidence>
<organism evidence="1 2">
    <name type="scientific">Eremococcus coleocola ACS-139-V-Col8</name>
    <dbReference type="NCBI Taxonomy" id="908337"/>
    <lineage>
        <taxon>Bacteria</taxon>
        <taxon>Bacillati</taxon>
        <taxon>Bacillota</taxon>
        <taxon>Bacilli</taxon>
        <taxon>Lactobacillales</taxon>
        <taxon>Aerococcaceae</taxon>
        <taxon>Eremococcus</taxon>
    </lineage>
</organism>